<comment type="caution">
    <text evidence="2">The sequence shown here is derived from an EMBL/GenBank/DDBJ whole genome shotgun (WGS) entry which is preliminary data.</text>
</comment>
<reference evidence="2" key="1">
    <citation type="journal article" date="2022" name="bioRxiv">
        <title>Sequencing and chromosome-scale assembly of the giantPleurodeles waltlgenome.</title>
        <authorList>
            <person name="Brown T."/>
            <person name="Elewa A."/>
            <person name="Iarovenko S."/>
            <person name="Subramanian E."/>
            <person name="Araus A.J."/>
            <person name="Petzold A."/>
            <person name="Susuki M."/>
            <person name="Suzuki K.-i.T."/>
            <person name="Hayashi T."/>
            <person name="Toyoda A."/>
            <person name="Oliveira C."/>
            <person name="Osipova E."/>
            <person name="Leigh N.D."/>
            <person name="Simon A."/>
            <person name="Yun M.H."/>
        </authorList>
    </citation>
    <scope>NUCLEOTIDE SEQUENCE</scope>
    <source>
        <strain evidence="2">20211129_DDA</strain>
        <tissue evidence="2">Liver</tissue>
    </source>
</reference>
<evidence type="ECO:0000313" key="3">
    <source>
        <dbReference type="Proteomes" id="UP001066276"/>
    </source>
</evidence>
<protein>
    <submittedName>
        <fullName evidence="2">Uncharacterized protein</fullName>
    </submittedName>
</protein>
<evidence type="ECO:0000313" key="2">
    <source>
        <dbReference type="EMBL" id="KAJ1085300.1"/>
    </source>
</evidence>
<dbReference type="AlphaFoldDB" id="A0AAV7L4F3"/>
<gene>
    <name evidence="2" type="ORF">NDU88_005433</name>
</gene>
<sequence length="106" mass="11420">MQKSGPQMMEERRLRQGTKAEDRAMGVGNEGQIWAGVNEETWAVDDGQSKTVGGGINHGCTKLRSAGQTLKPSPGVCPGLQSLVMQMGILSSRVHDLHAQSYHTSE</sequence>
<accession>A0AAV7L4F3</accession>
<dbReference type="Proteomes" id="UP001066276">
    <property type="component" value="Chromosome 12"/>
</dbReference>
<feature type="compositionally biased region" description="Basic and acidic residues" evidence="1">
    <location>
        <begin position="9"/>
        <end position="24"/>
    </location>
</feature>
<proteinExistence type="predicted"/>
<dbReference type="EMBL" id="JANPWB010000016">
    <property type="protein sequence ID" value="KAJ1085300.1"/>
    <property type="molecule type" value="Genomic_DNA"/>
</dbReference>
<feature type="region of interest" description="Disordered" evidence="1">
    <location>
        <begin position="1"/>
        <end position="28"/>
    </location>
</feature>
<name>A0AAV7L4F3_PLEWA</name>
<evidence type="ECO:0000256" key="1">
    <source>
        <dbReference type="SAM" id="MobiDB-lite"/>
    </source>
</evidence>
<organism evidence="2 3">
    <name type="scientific">Pleurodeles waltl</name>
    <name type="common">Iberian ribbed newt</name>
    <dbReference type="NCBI Taxonomy" id="8319"/>
    <lineage>
        <taxon>Eukaryota</taxon>
        <taxon>Metazoa</taxon>
        <taxon>Chordata</taxon>
        <taxon>Craniata</taxon>
        <taxon>Vertebrata</taxon>
        <taxon>Euteleostomi</taxon>
        <taxon>Amphibia</taxon>
        <taxon>Batrachia</taxon>
        <taxon>Caudata</taxon>
        <taxon>Salamandroidea</taxon>
        <taxon>Salamandridae</taxon>
        <taxon>Pleurodelinae</taxon>
        <taxon>Pleurodeles</taxon>
    </lineage>
</organism>
<keyword evidence="3" id="KW-1185">Reference proteome</keyword>